<proteinExistence type="predicted"/>
<protein>
    <submittedName>
        <fullName evidence="1">DUF3122 domain-containing protein</fullName>
    </submittedName>
</protein>
<dbReference type="Pfam" id="PF11320">
    <property type="entry name" value="DUF3122"/>
    <property type="match status" value="1"/>
</dbReference>
<keyword evidence="2" id="KW-1185">Reference proteome</keyword>
<dbReference type="InterPro" id="IPR021469">
    <property type="entry name" value="DUF3122"/>
</dbReference>
<accession>A0ABU5STK1</accession>
<name>A0ABU5STK1_9CYAN</name>
<dbReference type="Proteomes" id="UP001302329">
    <property type="component" value="Unassembled WGS sequence"/>
</dbReference>
<evidence type="ECO:0000313" key="2">
    <source>
        <dbReference type="Proteomes" id="UP001302329"/>
    </source>
</evidence>
<sequence>MSASAPSVSGPPAAGGRSWASLLAPLLLVLVLVLALAPGLARAADDVQRWSLRDQDGNRWSLRIFAQPDPAYPSGDRLRLSALTPGVAVDHVKPLLISDGAGGSWTLANRSAELVPAGESPLPEGSAQFDMAALLPRPSDALPLELSLPLAGEATARLVLGAGETQALHALRNPVAAT</sequence>
<organism evidence="1 2">
    <name type="scientific">Cyanobium gracile UHCC 0281</name>
    <dbReference type="NCBI Taxonomy" id="3110309"/>
    <lineage>
        <taxon>Bacteria</taxon>
        <taxon>Bacillati</taxon>
        <taxon>Cyanobacteriota</taxon>
        <taxon>Cyanophyceae</taxon>
        <taxon>Synechococcales</taxon>
        <taxon>Prochlorococcaceae</taxon>
        <taxon>Cyanobium</taxon>
    </lineage>
</organism>
<gene>
    <name evidence="1" type="ORF">VB739_04415</name>
</gene>
<reference evidence="1 2" key="1">
    <citation type="submission" date="2023-12" db="EMBL/GenBank/DDBJ databases">
        <title>Baltic Sea Cyanobacteria.</title>
        <authorList>
            <person name="Delbaje E."/>
            <person name="Fewer D.P."/>
            <person name="Shishido T.K."/>
        </authorList>
    </citation>
    <scope>NUCLEOTIDE SEQUENCE [LARGE SCALE GENOMIC DNA]</scope>
    <source>
        <strain evidence="1 2">UHCC 0281</strain>
    </source>
</reference>
<dbReference type="RefSeq" id="WP_323355902.1">
    <property type="nucleotide sequence ID" value="NZ_JAYGHY010000008.1"/>
</dbReference>
<comment type="caution">
    <text evidence="1">The sequence shown here is derived from an EMBL/GenBank/DDBJ whole genome shotgun (WGS) entry which is preliminary data.</text>
</comment>
<dbReference type="EMBL" id="JAYGHY010000008">
    <property type="protein sequence ID" value="MEA5441791.1"/>
    <property type="molecule type" value="Genomic_DNA"/>
</dbReference>
<evidence type="ECO:0000313" key="1">
    <source>
        <dbReference type="EMBL" id="MEA5441791.1"/>
    </source>
</evidence>